<dbReference type="EMBL" id="CP022423">
    <property type="protein sequence ID" value="ASM77264.1"/>
    <property type="molecule type" value="Genomic_DNA"/>
</dbReference>
<proteinExistence type="predicted"/>
<reference evidence="2 3" key="1">
    <citation type="submission" date="2017-07" db="EMBL/GenBank/DDBJ databases">
        <title>Complete Genome Sequence of the cosmetic ferment Vitreoscilla filiformis (ATCC15551).</title>
        <authorList>
            <person name="Contreras S."/>
            <person name="Sagory-Zalkind P."/>
            <person name="Blanquart H."/>
            <person name="Iltis A."/>
            <person name="Morand S.C."/>
        </authorList>
    </citation>
    <scope>NUCLEOTIDE SEQUENCE [LARGE SCALE GENOMIC DNA]</scope>
    <source>
        <strain evidence="2 3">ATCC 15551</strain>
    </source>
</reference>
<accession>A0A221KDZ4</accession>
<evidence type="ECO:0000313" key="2">
    <source>
        <dbReference type="EMBL" id="ASM77264.1"/>
    </source>
</evidence>
<dbReference type="AlphaFoldDB" id="A0A221KDZ4"/>
<evidence type="ECO:0000313" key="3">
    <source>
        <dbReference type="Proteomes" id="UP000199729"/>
    </source>
</evidence>
<name>A0A221KDZ4_VITFI</name>
<dbReference type="KEGG" id="vff:VITFI_CDS1486"/>
<protein>
    <submittedName>
        <fullName evidence="2">Uncharacterized protein</fullName>
    </submittedName>
</protein>
<evidence type="ECO:0000256" key="1">
    <source>
        <dbReference type="SAM" id="SignalP"/>
    </source>
</evidence>
<keyword evidence="1" id="KW-0732">Signal</keyword>
<feature type="chain" id="PRO_5012058565" evidence="1">
    <location>
        <begin position="30"/>
        <end position="138"/>
    </location>
</feature>
<gene>
    <name evidence="2" type="ORF">VITFI_CDS1486</name>
</gene>
<sequence>MKKETHMNHRRTWIALALSLAALTPLAQAHDGGSSKEDKCERITSKALCINSVASDKVKYTWNLAFKDGVITAYSIPVGTYTCKGNHMFHASLSASGMDTVTILGEVTSKEGKLEGYGAEASDASYVFRLKGERCKRS</sequence>
<organism evidence="2 3">
    <name type="scientific">Vitreoscilla filiformis</name>
    <dbReference type="NCBI Taxonomy" id="63"/>
    <lineage>
        <taxon>Bacteria</taxon>
        <taxon>Pseudomonadati</taxon>
        <taxon>Pseudomonadota</taxon>
        <taxon>Betaproteobacteria</taxon>
        <taxon>Neisseriales</taxon>
        <taxon>Neisseriaceae</taxon>
        <taxon>Vitreoscilla</taxon>
    </lineage>
</organism>
<feature type="signal peptide" evidence="1">
    <location>
        <begin position="1"/>
        <end position="29"/>
    </location>
</feature>
<keyword evidence="3" id="KW-1185">Reference proteome</keyword>
<dbReference type="Proteomes" id="UP000199729">
    <property type="component" value="Chromosome"/>
</dbReference>